<comment type="caution">
    <text evidence="3">The sequence shown here is derived from an EMBL/GenBank/DDBJ whole genome shotgun (WGS) entry which is preliminary data.</text>
</comment>
<keyword evidence="4" id="KW-1185">Reference proteome</keyword>
<accession>V2XR21</accession>
<keyword evidence="1" id="KW-0472">Membrane</keyword>
<dbReference type="STRING" id="1381753.V2XR21"/>
<dbReference type="InterPro" id="IPR002925">
    <property type="entry name" value="Dienelactn_hydro"/>
</dbReference>
<keyword evidence="1" id="KW-0812">Transmembrane</keyword>
<gene>
    <name evidence="3" type="ORF">Moror_14005</name>
</gene>
<sequence length="264" mass="29248">MSCPDCYTGTILPGEPTGTLQPDFDGAYLSPGPEGSTLHAIILLTDIFGLGTPNPKLIADNLSKQLSCDVWIPDLFQGKPPVKPDQMKAPERPGQRMNWLSFFFAAIPAIPGFIRVRAAKTDSRIKSFIEKLKIERKYERLGAVGYCFGGAACVRLGATGLVNSVVICHPGGFSFQQVLAMKVPCSWVCAEEDFTFSQATRIKTEKEFQSRKGKENYVEYEFRDYKGTTHGFACRPNLSYPEVKAGYEGALKQTADWFNKTLHV</sequence>
<evidence type="ECO:0000313" key="3">
    <source>
        <dbReference type="EMBL" id="ESK95000.1"/>
    </source>
</evidence>
<dbReference type="AlphaFoldDB" id="V2XR21"/>
<dbReference type="Pfam" id="PF01738">
    <property type="entry name" value="DLH"/>
    <property type="match status" value="1"/>
</dbReference>
<dbReference type="KEGG" id="mrr:Moror_14005"/>
<dbReference type="PANTHER" id="PTHR17630:SF44">
    <property type="entry name" value="PROTEIN AIM2"/>
    <property type="match status" value="1"/>
</dbReference>
<reference evidence="3 4" key="1">
    <citation type="journal article" date="2014" name="BMC Genomics">
        <title>Genome and secretome analysis of the hemibiotrophic fungal pathogen, Moniliophthora roreri, which causes frosty pod rot disease of cacao: mechanisms of the biotrophic and necrotrophic phases.</title>
        <authorList>
            <person name="Meinhardt L.W."/>
            <person name="Costa G.G.L."/>
            <person name="Thomazella D.P.T."/>
            <person name="Teixeira P.J.P.L."/>
            <person name="Carazzolle M.F."/>
            <person name="Schuster S.C."/>
            <person name="Carlson J.E."/>
            <person name="Guiltinan M.J."/>
            <person name="Mieczkowski P."/>
            <person name="Farmer A."/>
            <person name="Ramaraj T."/>
            <person name="Crozier J."/>
            <person name="Davis R.E."/>
            <person name="Shao J."/>
            <person name="Melnick R.L."/>
            <person name="Pereira G.A.G."/>
            <person name="Bailey B.A."/>
        </authorList>
    </citation>
    <scope>NUCLEOTIDE SEQUENCE [LARGE SCALE GENOMIC DNA]</scope>
    <source>
        <strain evidence="3 4">MCA 2997</strain>
    </source>
</reference>
<dbReference type="InterPro" id="IPR029058">
    <property type="entry name" value="AB_hydrolase_fold"/>
</dbReference>
<evidence type="ECO:0000259" key="2">
    <source>
        <dbReference type="Pfam" id="PF01738"/>
    </source>
</evidence>
<dbReference type="GO" id="GO:0016787">
    <property type="term" value="F:hydrolase activity"/>
    <property type="evidence" value="ECO:0007669"/>
    <property type="project" value="UniProtKB-KW"/>
</dbReference>
<dbReference type="Proteomes" id="UP000017559">
    <property type="component" value="Unassembled WGS sequence"/>
</dbReference>
<dbReference type="PANTHER" id="PTHR17630">
    <property type="entry name" value="DIENELACTONE HYDROLASE"/>
    <property type="match status" value="1"/>
</dbReference>
<proteinExistence type="predicted"/>
<dbReference type="EMBL" id="AWSO01000117">
    <property type="protein sequence ID" value="ESK95000.1"/>
    <property type="molecule type" value="Genomic_DNA"/>
</dbReference>
<dbReference type="OrthoDB" id="10019231at2759"/>
<protein>
    <submittedName>
        <fullName evidence="3">Dienelactone hydrolase endo--beta-d-glucanase</fullName>
    </submittedName>
</protein>
<dbReference type="Gene3D" id="3.40.50.1820">
    <property type="entry name" value="alpha/beta hydrolase"/>
    <property type="match status" value="1"/>
</dbReference>
<evidence type="ECO:0000256" key="1">
    <source>
        <dbReference type="SAM" id="Phobius"/>
    </source>
</evidence>
<name>V2XR21_MONRO</name>
<feature type="transmembrane region" description="Helical" evidence="1">
    <location>
        <begin position="97"/>
        <end position="116"/>
    </location>
</feature>
<dbReference type="SUPFAM" id="SSF53474">
    <property type="entry name" value="alpha/beta-Hydrolases"/>
    <property type="match status" value="1"/>
</dbReference>
<dbReference type="HOGENOM" id="CLU_054590_2_0_1"/>
<evidence type="ECO:0000313" key="4">
    <source>
        <dbReference type="Proteomes" id="UP000017559"/>
    </source>
</evidence>
<keyword evidence="1" id="KW-1133">Transmembrane helix</keyword>
<organism evidence="3 4">
    <name type="scientific">Moniliophthora roreri (strain MCA 2997)</name>
    <name type="common">Cocoa frosty pod rot fungus</name>
    <name type="synonym">Crinipellis roreri</name>
    <dbReference type="NCBI Taxonomy" id="1381753"/>
    <lineage>
        <taxon>Eukaryota</taxon>
        <taxon>Fungi</taxon>
        <taxon>Dikarya</taxon>
        <taxon>Basidiomycota</taxon>
        <taxon>Agaricomycotina</taxon>
        <taxon>Agaricomycetes</taxon>
        <taxon>Agaricomycetidae</taxon>
        <taxon>Agaricales</taxon>
        <taxon>Marasmiineae</taxon>
        <taxon>Marasmiaceae</taxon>
        <taxon>Moniliophthora</taxon>
    </lineage>
</organism>
<keyword evidence="3" id="KW-0378">Hydrolase</keyword>
<feature type="domain" description="Dienelactone hydrolase" evidence="2">
    <location>
        <begin position="32"/>
        <end position="261"/>
    </location>
</feature>